<dbReference type="PANTHER" id="PTHR45632">
    <property type="entry name" value="LD33804P"/>
    <property type="match status" value="1"/>
</dbReference>
<gene>
    <name evidence="1" type="ORF">IEE83_06245</name>
</gene>
<reference evidence="2" key="1">
    <citation type="submission" date="2023-07" db="EMBL/GenBank/DDBJ databases">
        <title>Dyadobacter sp. nov 'subterranea' isolated from contaminted grondwater.</title>
        <authorList>
            <person name="Szabo I."/>
            <person name="Al-Omari J."/>
            <person name="Szerdahelyi S.G."/>
            <person name="Rado J."/>
        </authorList>
    </citation>
    <scope>NUCLEOTIDE SEQUENCE [LARGE SCALE GENOMIC DNA]</scope>
    <source>
        <strain evidence="2">UP-52</strain>
    </source>
</reference>
<organism evidence="1 2">
    <name type="scientific">Dyadobacter subterraneus</name>
    <dbReference type="NCBI Taxonomy" id="2773304"/>
    <lineage>
        <taxon>Bacteria</taxon>
        <taxon>Pseudomonadati</taxon>
        <taxon>Bacteroidota</taxon>
        <taxon>Cytophagia</taxon>
        <taxon>Cytophagales</taxon>
        <taxon>Spirosomataceae</taxon>
        <taxon>Dyadobacter</taxon>
    </lineage>
</organism>
<proteinExistence type="predicted"/>
<dbReference type="Proteomes" id="UP000634134">
    <property type="component" value="Unassembled WGS sequence"/>
</dbReference>
<dbReference type="EMBL" id="JACYGY010000001">
    <property type="protein sequence ID" value="MBE9461476.1"/>
    <property type="molecule type" value="Genomic_DNA"/>
</dbReference>
<dbReference type="RefSeq" id="WP_194119750.1">
    <property type="nucleotide sequence ID" value="NZ_JACYGY010000001.1"/>
</dbReference>
<dbReference type="Gene3D" id="2.120.10.80">
    <property type="entry name" value="Kelch-type beta propeller"/>
    <property type="match status" value="2"/>
</dbReference>
<name>A0ABR9W959_9BACT</name>
<dbReference type="InterPro" id="IPR015915">
    <property type="entry name" value="Kelch-typ_b-propeller"/>
</dbReference>
<protein>
    <submittedName>
        <fullName evidence="1">Galactose oxidase</fullName>
    </submittedName>
</protein>
<accession>A0ABR9W959</accession>
<dbReference type="SUPFAM" id="SSF117281">
    <property type="entry name" value="Kelch motif"/>
    <property type="match status" value="1"/>
</dbReference>
<evidence type="ECO:0000313" key="1">
    <source>
        <dbReference type="EMBL" id="MBE9461476.1"/>
    </source>
</evidence>
<sequence>MFNTLKKSSLTLLIASTALFQFGCKNDSDPDKVGNWYKKGVPSFGGSPRTGAVSFLINNIGYIGGGYTSETVPRVKDFWSYDAATKIWSQVAPFTGSARTDAVAFVSGGKAYVGTGYDGVLATDNGYKKDFFQYTPGTNTWKAVADFPGLPRQYASAFTVGDVGYVGLGFSSSGYFQDIFKYDAASDSWTEMATFLGGKRRGASTFTIGNIAYVGFGTNNSGTNVRDLYQFEPAGNGGKGLWTQKTVFDDDNGDFPTARANALGLVVKNLGYIIAGAGNSDVWEYDPTKDVWLEKTAFNGGVRGFAAGFVVNDIIYFGTGGTTSARYDDFWGFDPAATDDDDDNVN</sequence>
<comment type="caution">
    <text evidence="1">The sequence shown here is derived from an EMBL/GenBank/DDBJ whole genome shotgun (WGS) entry which is preliminary data.</text>
</comment>
<keyword evidence="2" id="KW-1185">Reference proteome</keyword>
<evidence type="ECO:0000313" key="2">
    <source>
        <dbReference type="Proteomes" id="UP000634134"/>
    </source>
</evidence>